<dbReference type="Pfam" id="PF00149">
    <property type="entry name" value="Metallophos"/>
    <property type="match status" value="1"/>
</dbReference>
<feature type="region of interest" description="Disordered" evidence="1">
    <location>
        <begin position="329"/>
        <end position="495"/>
    </location>
</feature>
<feature type="domain" description="Calcineurin-like phosphoesterase" evidence="3">
    <location>
        <begin position="55"/>
        <end position="144"/>
    </location>
</feature>
<dbReference type="GO" id="GO:0005737">
    <property type="term" value="C:cytoplasm"/>
    <property type="evidence" value="ECO:0007669"/>
    <property type="project" value="TreeGrafter"/>
</dbReference>
<dbReference type="PANTHER" id="PTHR42850:SF4">
    <property type="entry name" value="ZINC-DEPENDENT ENDOPOLYPHOSPHATASE"/>
    <property type="match status" value="1"/>
</dbReference>
<dbReference type="SUPFAM" id="SSF56300">
    <property type="entry name" value="Metallo-dependent phosphatases"/>
    <property type="match status" value="1"/>
</dbReference>
<protein>
    <recommendedName>
        <fullName evidence="3">Calcineurin-like phosphoesterase domain-containing protein</fullName>
    </recommendedName>
</protein>
<dbReference type="Gene3D" id="3.60.21.10">
    <property type="match status" value="1"/>
</dbReference>
<dbReference type="InterPro" id="IPR004843">
    <property type="entry name" value="Calcineurin-like_PHP"/>
</dbReference>
<reference evidence="4 5" key="1">
    <citation type="submission" date="2016-08" db="EMBL/GenBank/DDBJ databases">
        <title>Draft genome sequence of allopolyploid Zygosaccharomyces rouxii.</title>
        <authorList>
            <person name="Watanabe J."/>
            <person name="Uehara K."/>
            <person name="Mogi Y."/>
            <person name="Tsukioka Y."/>
        </authorList>
    </citation>
    <scope>NUCLEOTIDE SEQUENCE [LARGE SCALE GENOMIC DNA]</scope>
    <source>
        <strain evidence="4 5">NBRC 110957</strain>
    </source>
</reference>
<evidence type="ECO:0000256" key="2">
    <source>
        <dbReference type="SAM" id="SignalP"/>
    </source>
</evidence>
<keyword evidence="2" id="KW-0732">Signal</keyword>
<feature type="compositionally biased region" description="Basic and acidic residues" evidence="1">
    <location>
        <begin position="396"/>
        <end position="419"/>
    </location>
</feature>
<comment type="caution">
    <text evidence="4">The sequence shown here is derived from an EMBL/GenBank/DDBJ whole genome shotgun (WGS) entry which is preliminary data.</text>
</comment>
<organism evidence="4 5">
    <name type="scientific">Zygosaccharomyces rouxii</name>
    <dbReference type="NCBI Taxonomy" id="4956"/>
    <lineage>
        <taxon>Eukaryota</taxon>
        <taxon>Fungi</taxon>
        <taxon>Dikarya</taxon>
        <taxon>Ascomycota</taxon>
        <taxon>Saccharomycotina</taxon>
        <taxon>Saccharomycetes</taxon>
        <taxon>Saccharomycetales</taxon>
        <taxon>Saccharomycetaceae</taxon>
        <taxon>Zygosaccharomyces</taxon>
    </lineage>
</organism>
<dbReference type="InterPro" id="IPR006186">
    <property type="entry name" value="Ser/Thr-sp_prot-phosphatase"/>
</dbReference>
<dbReference type="PRINTS" id="PR00114">
    <property type="entry name" value="STPHPHTASE"/>
</dbReference>
<dbReference type="OrthoDB" id="10267127at2759"/>
<dbReference type="InterPro" id="IPR029052">
    <property type="entry name" value="Metallo-depent_PP-like"/>
</dbReference>
<evidence type="ECO:0000313" key="4">
    <source>
        <dbReference type="EMBL" id="GAV50426.1"/>
    </source>
</evidence>
<dbReference type="GO" id="GO:0016791">
    <property type="term" value="F:phosphatase activity"/>
    <property type="evidence" value="ECO:0007669"/>
    <property type="project" value="TreeGrafter"/>
</dbReference>
<feature type="chain" id="PRO_5012591653" description="Calcineurin-like phosphoesterase domain-containing protein" evidence="2">
    <location>
        <begin position="22"/>
        <end position="495"/>
    </location>
</feature>
<evidence type="ECO:0000256" key="1">
    <source>
        <dbReference type="SAM" id="MobiDB-lite"/>
    </source>
</evidence>
<dbReference type="EMBL" id="BDGX01000021">
    <property type="protein sequence ID" value="GAV50426.1"/>
    <property type="molecule type" value="Genomic_DNA"/>
</dbReference>
<accession>A0A1Q3A3Y8</accession>
<feature type="compositionally biased region" description="Basic and acidic residues" evidence="1">
    <location>
        <begin position="368"/>
        <end position="387"/>
    </location>
</feature>
<dbReference type="InterPro" id="IPR050126">
    <property type="entry name" value="Ap4A_hydrolase"/>
</dbReference>
<sequence length="495" mass="54877">MRRTALFISVLLFLSLFAVYCAYVKNLLDNEPIFSLPRISLLDEVPLPADKDHDLRLLFVGDVHGQYHEMQQLFEKTGLEDTTVVLLGDFLAKGPDSVQVANFILDNKDKVKCVLGNHDLAVMFAFLNPGVAKFPWHKKRNLKPLQFTLSEEIFIPGDITKIKRAHWEISRQLGPEKMVSLAQHCSAALHIDLGEKQLYAVHAGMLPGDFNNRIPGIKALTEMKYVDKSNLAQFSKEKENKHFIRWFKLWKGSKLPDELLSTYVLYGHDASKGLNLRGHTMGLDTGCVKGGELTGMEFTRISGKVTTKLHQVRCNGVRRTALLAMEQKAQSEGKNVEELDEWKMLGDGGKSEPPSHDESLGAPQRPTHSKEDPKPEGHSEESKDSKSEGLPGRPKGGSEESKEGGTEEHPGNHGGDSEGSKPAGPPGEHKSESPDESHNGAQEQLHEAPGEDPKDQKHGIPKLNEQEQVASKDPPGEELGKSQEHRVAPRILKPQ</sequence>
<dbReference type="Proteomes" id="UP000187013">
    <property type="component" value="Unassembled WGS sequence"/>
</dbReference>
<dbReference type="GO" id="GO:0006798">
    <property type="term" value="P:polyphosphate catabolic process"/>
    <property type="evidence" value="ECO:0007669"/>
    <property type="project" value="TreeGrafter"/>
</dbReference>
<name>A0A1Q3A3Y8_ZYGRO</name>
<dbReference type="GO" id="GO:0000298">
    <property type="term" value="F:endopolyphosphatase activity"/>
    <property type="evidence" value="ECO:0007669"/>
    <property type="project" value="TreeGrafter"/>
</dbReference>
<dbReference type="eggNOG" id="KOG0371">
    <property type="taxonomic scope" value="Eukaryota"/>
</dbReference>
<dbReference type="PANTHER" id="PTHR42850">
    <property type="entry name" value="METALLOPHOSPHOESTERASE"/>
    <property type="match status" value="1"/>
</dbReference>
<proteinExistence type="predicted"/>
<evidence type="ECO:0000259" key="3">
    <source>
        <dbReference type="Pfam" id="PF00149"/>
    </source>
</evidence>
<feature type="signal peptide" evidence="2">
    <location>
        <begin position="1"/>
        <end position="21"/>
    </location>
</feature>
<evidence type="ECO:0000313" key="5">
    <source>
        <dbReference type="Proteomes" id="UP000187013"/>
    </source>
</evidence>
<feature type="compositionally biased region" description="Basic and acidic residues" evidence="1">
    <location>
        <begin position="427"/>
        <end position="458"/>
    </location>
</feature>
<feature type="compositionally biased region" description="Basic and acidic residues" evidence="1">
    <location>
        <begin position="474"/>
        <end position="487"/>
    </location>
</feature>
<dbReference type="AlphaFoldDB" id="A0A1Q3A3Y8"/>
<feature type="compositionally biased region" description="Basic and acidic residues" evidence="1">
    <location>
        <begin position="329"/>
        <end position="359"/>
    </location>
</feature>
<gene>
    <name evidence="4" type="ORF">ZYGR_0U02820</name>
</gene>